<name>A0A931DF40_9ACTN</name>
<protein>
    <submittedName>
        <fullName evidence="1">Uncharacterized protein</fullName>
    </submittedName>
</protein>
<reference evidence="1" key="1">
    <citation type="submission" date="2020-11" db="EMBL/GenBank/DDBJ databases">
        <title>Sequencing the genomes of 1000 actinobacteria strains.</title>
        <authorList>
            <person name="Klenk H.-P."/>
        </authorList>
    </citation>
    <scope>NUCLEOTIDE SEQUENCE</scope>
    <source>
        <strain evidence="1">DSM 43175</strain>
    </source>
</reference>
<gene>
    <name evidence="1" type="ORF">IW256_000514</name>
</gene>
<dbReference type="AlphaFoldDB" id="A0A931DF40"/>
<dbReference type="RefSeq" id="WP_197009410.1">
    <property type="nucleotide sequence ID" value="NZ_BAABES010000013.1"/>
</dbReference>
<sequence>MDTETSTAVPAATWRDAASGLVGALEARGLAAEICGHGAVRARNPACGPPDPGDALGRRLSPGLQQEVLCRTNAATGTLWWFWAWSGPERGSAPDLEPLCPLEDIWRAAERIAHVLAVPAEDSGDALP</sequence>
<evidence type="ECO:0000313" key="2">
    <source>
        <dbReference type="Proteomes" id="UP000614047"/>
    </source>
</evidence>
<proteinExistence type="predicted"/>
<evidence type="ECO:0000313" key="1">
    <source>
        <dbReference type="EMBL" id="MBG6086401.1"/>
    </source>
</evidence>
<comment type="caution">
    <text evidence="1">The sequence shown here is derived from an EMBL/GenBank/DDBJ whole genome shotgun (WGS) entry which is preliminary data.</text>
</comment>
<dbReference type="EMBL" id="JADOUA010000001">
    <property type="protein sequence ID" value="MBG6086401.1"/>
    <property type="molecule type" value="Genomic_DNA"/>
</dbReference>
<dbReference type="Proteomes" id="UP000614047">
    <property type="component" value="Unassembled WGS sequence"/>
</dbReference>
<accession>A0A931DF40</accession>
<organism evidence="1 2">
    <name type="scientific">Actinomadura viridis</name>
    <dbReference type="NCBI Taxonomy" id="58110"/>
    <lineage>
        <taxon>Bacteria</taxon>
        <taxon>Bacillati</taxon>
        <taxon>Actinomycetota</taxon>
        <taxon>Actinomycetes</taxon>
        <taxon>Streptosporangiales</taxon>
        <taxon>Thermomonosporaceae</taxon>
        <taxon>Actinomadura</taxon>
    </lineage>
</organism>
<keyword evidence="2" id="KW-1185">Reference proteome</keyword>